<organism evidence="2 3">
    <name type="scientific">Polypedilum vanderplanki</name>
    <name type="common">Sleeping chironomid midge</name>
    <dbReference type="NCBI Taxonomy" id="319348"/>
    <lineage>
        <taxon>Eukaryota</taxon>
        <taxon>Metazoa</taxon>
        <taxon>Ecdysozoa</taxon>
        <taxon>Arthropoda</taxon>
        <taxon>Hexapoda</taxon>
        <taxon>Insecta</taxon>
        <taxon>Pterygota</taxon>
        <taxon>Neoptera</taxon>
        <taxon>Endopterygota</taxon>
        <taxon>Diptera</taxon>
        <taxon>Nematocera</taxon>
        <taxon>Chironomoidea</taxon>
        <taxon>Chironomidae</taxon>
        <taxon>Chironominae</taxon>
        <taxon>Polypedilum</taxon>
        <taxon>Polypedilum</taxon>
    </lineage>
</organism>
<evidence type="ECO:0000256" key="1">
    <source>
        <dbReference type="SAM" id="SignalP"/>
    </source>
</evidence>
<protein>
    <submittedName>
        <fullName evidence="2">Uncharacterized protein</fullName>
    </submittedName>
</protein>
<name>A0A9J6BEZ5_POLVA</name>
<reference evidence="2" key="1">
    <citation type="submission" date="2021-03" db="EMBL/GenBank/DDBJ databases">
        <title>Chromosome level genome of the anhydrobiotic midge Polypedilum vanderplanki.</title>
        <authorList>
            <person name="Yoshida Y."/>
            <person name="Kikawada T."/>
            <person name="Gusev O."/>
        </authorList>
    </citation>
    <scope>NUCLEOTIDE SEQUENCE</scope>
    <source>
        <strain evidence="2">NIAS01</strain>
        <tissue evidence="2">Whole body or cell culture</tissue>
    </source>
</reference>
<gene>
    <name evidence="2" type="ORF">PVAND_016376</name>
</gene>
<evidence type="ECO:0000313" key="3">
    <source>
        <dbReference type="Proteomes" id="UP001107558"/>
    </source>
</evidence>
<dbReference type="AlphaFoldDB" id="A0A9J6BEZ5"/>
<keyword evidence="3" id="KW-1185">Reference proteome</keyword>
<accession>A0A9J6BEZ5</accession>
<dbReference type="Proteomes" id="UP001107558">
    <property type="component" value="Chromosome 4"/>
</dbReference>
<feature type="chain" id="PRO_5039919502" evidence="1">
    <location>
        <begin position="21"/>
        <end position="82"/>
    </location>
</feature>
<comment type="caution">
    <text evidence="2">The sequence shown here is derived from an EMBL/GenBank/DDBJ whole genome shotgun (WGS) entry which is preliminary data.</text>
</comment>
<feature type="signal peptide" evidence="1">
    <location>
        <begin position="1"/>
        <end position="20"/>
    </location>
</feature>
<sequence length="82" mass="9746">MKLAIFLLFCILFVIRECQSLKINEKYRQDGRNIFSNGLPPELGIKSTSELEIIPAILDQEFHTYDVKRQYDTEYDIIEDRF</sequence>
<proteinExistence type="predicted"/>
<dbReference type="EMBL" id="JADBJN010000004">
    <property type="protein sequence ID" value="KAG5668436.1"/>
    <property type="molecule type" value="Genomic_DNA"/>
</dbReference>
<evidence type="ECO:0000313" key="2">
    <source>
        <dbReference type="EMBL" id="KAG5668436.1"/>
    </source>
</evidence>
<keyword evidence="1" id="KW-0732">Signal</keyword>